<gene>
    <name evidence="1" type="ORF">G2W53_030035</name>
</gene>
<dbReference type="EMBL" id="JAAIUW010000009">
    <property type="protein sequence ID" value="KAF7816066.1"/>
    <property type="molecule type" value="Genomic_DNA"/>
</dbReference>
<organism evidence="1 2">
    <name type="scientific">Senna tora</name>
    <dbReference type="NCBI Taxonomy" id="362788"/>
    <lineage>
        <taxon>Eukaryota</taxon>
        <taxon>Viridiplantae</taxon>
        <taxon>Streptophyta</taxon>
        <taxon>Embryophyta</taxon>
        <taxon>Tracheophyta</taxon>
        <taxon>Spermatophyta</taxon>
        <taxon>Magnoliopsida</taxon>
        <taxon>eudicotyledons</taxon>
        <taxon>Gunneridae</taxon>
        <taxon>Pentapetalae</taxon>
        <taxon>rosids</taxon>
        <taxon>fabids</taxon>
        <taxon>Fabales</taxon>
        <taxon>Fabaceae</taxon>
        <taxon>Caesalpinioideae</taxon>
        <taxon>Cassia clade</taxon>
        <taxon>Senna</taxon>
    </lineage>
</organism>
<keyword evidence="1" id="KW-0456">Lyase</keyword>
<proteinExistence type="predicted"/>
<comment type="caution">
    <text evidence="1">The sequence shown here is derived from an EMBL/GenBank/DDBJ whole genome shotgun (WGS) entry which is preliminary data.</text>
</comment>
<protein>
    <submittedName>
        <fullName evidence="1">Phenylalanine ammonia-lyase 1</fullName>
    </submittedName>
</protein>
<accession>A0A834WE85</accession>
<keyword evidence="2" id="KW-1185">Reference proteome</keyword>
<name>A0A834WE85_9FABA</name>
<reference evidence="1" key="1">
    <citation type="submission" date="2020-09" db="EMBL/GenBank/DDBJ databases">
        <title>Genome-Enabled Discovery of Anthraquinone Biosynthesis in Senna tora.</title>
        <authorList>
            <person name="Kang S.-H."/>
            <person name="Pandey R.P."/>
            <person name="Lee C.-M."/>
            <person name="Sim J.-S."/>
            <person name="Jeong J.-T."/>
            <person name="Choi B.-S."/>
            <person name="Jung M."/>
            <person name="Ginzburg D."/>
            <person name="Zhao K."/>
            <person name="Won S.Y."/>
            <person name="Oh T.-J."/>
            <person name="Yu Y."/>
            <person name="Kim N.-H."/>
            <person name="Lee O.R."/>
            <person name="Lee T.-H."/>
            <person name="Bashyal P."/>
            <person name="Kim T.-S."/>
            <person name="Lee W.-H."/>
            <person name="Kawkins C."/>
            <person name="Kim C.-K."/>
            <person name="Kim J.S."/>
            <person name="Ahn B.O."/>
            <person name="Rhee S.Y."/>
            <person name="Sohng J.K."/>
        </authorList>
    </citation>
    <scope>NUCLEOTIDE SEQUENCE</scope>
    <source>
        <tissue evidence="1">Leaf</tissue>
    </source>
</reference>
<sequence>MPAMGHDSVPFPKIPAFKNLKYNIEELRRAQPINSTQLPTPSLITSRASHAYASGDTVAIHDPVAAGFNTSSGRLRHLHMDTLVVGEDAGHLSDGEGLPTGI</sequence>
<dbReference type="AlphaFoldDB" id="A0A834WE85"/>
<dbReference type="GO" id="GO:0016829">
    <property type="term" value="F:lyase activity"/>
    <property type="evidence" value="ECO:0007669"/>
    <property type="project" value="UniProtKB-KW"/>
</dbReference>
<dbReference type="Proteomes" id="UP000634136">
    <property type="component" value="Unassembled WGS sequence"/>
</dbReference>
<evidence type="ECO:0000313" key="2">
    <source>
        <dbReference type="Proteomes" id="UP000634136"/>
    </source>
</evidence>
<evidence type="ECO:0000313" key="1">
    <source>
        <dbReference type="EMBL" id="KAF7816066.1"/>
    </source>
</evidence>